<sequence length="210" mass="21305">MAPKKTTLTRSRATMPPLLPTDASSASTPSEIASSGYADKDASIVKGKPIPGGLHFTRNATNTYTGSSVKARVSNSFAPLSAHQDTTNDSQSGDDLLAIDITDLVSDGNDSDIEAIDNPYTKASSTGLGDATPKPTDPLKLVARRLAGVSHGNPGPTLAAPATDLPFSTLVAGAQATIGNGFPFLAPVPTPAAQATGLPLAQPLEDGGSR</sequence>
<evidence type="ECO:0000313" key="3">
    <source>
        <dbReference type="Proteomes" id="UP000620124"/>
    </source>
</evidence>
<keyword evidence="3" id="KW-1185">Reference proteome</keyword>
<organism evidence="2 3">
    <name type="scientific">Mycena venus</name>
    <dbReference type="NCBI Taxonomy" id="2733690"/>
    <lineage>
        <taxon>Eukaryota</taxon>
        <taxon>Fungi</taxon>
        <taxon>Dikarya</taxon>
        <taxon>Basidiomycota</taxon>
        <taxon>Agaricomycotina</taxon>
        <taxon>Agaricomycetes</taxon>
        <taxon>Agaricomycetidae</taxon>
        <taxon>Agaricales</taxon>
        <taxon>Marasmiineae</taxon>
        <taxon>Mycenaceae</taxon>
        <taxon>Mycena</taxon>
    </lineage>
</organism>
<protein>
    <submittedName>
        <fullName evidence="2">Uncharacterized protein</fullName>
    </submittedName>
</protein>
<feature type="region of interest" description="Disordered" evidence="1">
    <location>
        <begin position="1"/>
        <end position="35"/>
    </location>
</feature>
<name>A0A8H7D4W0_9AGAR</name>
<comment type="caution">
    <text evidence="2">The sequence shown here is derived from an EMBL/GenBank/DDBJ whole genome shotgun (WGS) entry which is preliminary data.</text>
</comment>
<gene>
    <name evidence="2" type="ORF">MVEN_00583100</name>
</gene>
<feature type="compositionally biased region" description="Low complexity" evidence="1">
    <location>
        <begin position="23"/>
        <end position="35"/>
    </location>
</feature>
<dbReference type="Proteomes" id="UP000620124">
    <property type="component" value="Unassembled WGS sequence"/>
</dbReference>
<accession>A0A8H7D4W0</accession>
<dbReference type="EMBL" id="JACAZI010000004">
    <property type="protein sequence ID" value="KAF7362364.1"/>
    <property type="molecule type" value="Genomic_DNA"/>
</dbReference>
<reference evidence="2" key="1">
    <citation type="submission" date="2020-05" db="EMBL/GenBank/DDBJ databases">
        <title>Mycena genomes resolve the evolution of fungal bioluminescence.</title>
        <authorList>
            <person name="Tsai I.J."/>
        </authorList>
    </citation>
    <scope>NUCLEOTIDE SEQUENCE</scope>
    <source>
        <strain evidence="2">CCC161011</strain>
    </source>
</reference>
<feature type="compositionally biased region" description="Polar residues" evidence="1">
    <location>
        <begin position="1"/>
        <end position="12"/>
    </location>
</feature>
<evidence type="ECO:0000313" key="2">
    <source>
        <dbReference type="EMBL" id="KAF7362364.1"/>
    </source>
</evidence>
<evidence type="ECO:0000256" key="1">
    <source>
        <dbReference type="SAM" id="MobiDB-lite"/>
    </source>
</evidence>
<dbReference type="AlphaFoldDB" id="A0A8H7D4W0"/>
<proteinExistence type="predicted"/>